<keyword evidence="1" id="KW-0862">Zinc</keyword>
<protein>
    <submittedName>
        <fullName evidence="2">LanC-like protein GCR2</fullName>
    </submittedName>
</protein>
<dbReference type="EMBL" id="RIBY02000380">
    <property type="protein sequence ID" value="KAH9843351.1"/>
    <property type="molecule type" value="Genomic_DNA"/>
</dbReference>
<sequence>YQDDLKLPYRLRELSRDPTAAKQNLQLTYSCVYISRMPPRYFKNDAPLARRDPRRQLEASLTRLVTDFPPASITPGGGLFKGPVSVAYALLVLSQFYPDLTIADHNLGTWSAAYLKVAQDAFASYPGPRAGKCGVMDDVLSLLAIGAASSKDVDLVANLCDYSAEVLDPESENEWLYGRAGYLYLLRLVKASFVDDAKTLQLITDTQEDVIDAILESQRPWRWHGKVYIGAVHGAIGIITQVVMTNPQKYAAKLEAELAVLLTYQYDSGNFPSSVPPERDRLVQVCHGAPGVVISLVSIKEYFPNLKDKIDKAIAKGRDCILERGLLTKEPCLCHGISGNALALEEKEFEHFLTYTTGHEMKSMEKDGMLEKSSAPESLFGGEAGRAWTWAVADRGGRKTLLGYNDL</sequence>
<dbReference type="OrthoDB" id="10257263at2759"/>
<reference evidence="2 3" key="2">
    <citation type="journal article" date="2021" name="Curr. Genet.">
        <title>Genetic response to nitrogen starvation in the aggressive Eucalyptus foliar pathogen Teratosphaeria destructans.</title>
        <authorList>
            <person name="Havenga M."/>
            <person name="Wingfield B.D."/>
            <person name="Wingfield M.J."/>
            <person name="Dreyer L.L."/>
            <person name="Roets F."/>
            <person name="Aylward J."/>
        </authorList>
    </citation>
    <scope>NUCLEOTIDE SEQUENCE [LARGE SCALE GENOMIC DNA]</scope>
    <source>
        <strain evidence="2">CMW44962</strain>
    </source>
</reference>
<evidence type="ECO:0000256" key="1">
    <source>
        <dbReference type="PIRSR" id="PIRSR607822-1"/>
    </source>
</evidence>
<dbReference type="Pfam" id="PF05147">
    <property type="entry name" value="LANC_like"/>
    <property type="match status" value="1"/>
</dbReference>
<feature type="binding site" evidence="1">
    <location>
        <position position="286"/>
    </location>
    <ligand>
        <name>Zn(2+)</name>
        <dbReference type="ChEBI" id="CHEBI:29105"/>
    </ligand>
</feature>
<dbReference type="SUPFAM" id="SSF158745">
    <property type="entry name" value="LanC-like"/>
    <property type="match status" value="1"/>
</dbReference>
<dbReference type="PANTHER" id="PTHR12736:SF7">
    <property type="entry name" value="LANC-LIKE PROTEIN 3"/>
    <property type="match status" value="1"/>
</dbReference>
<dbReference type="Gene3D" id="1.50.10.10">
    <property type="match status" value="1"/>
</dbReference>
<dbReference type="GO" id="GO:0005975">
    <property type="term" value="P:carbohydrate metabolic process"/>
    <property type="evidence" value="ECO:0007669"/>
    <property type="project" value="InterPro"/>
</dbReference>
<keyword evidence="1" id="KW-0479">Metal-binding</keyword>
<evidence type="ECO:0000313" key="2">
    <source>
        <dbReference type="EMBL" id="KAH9843351.1"/>
    </source>
</evidence>
<feature type="non-terminal residue" evidence="2">
    <location>
        <position position="1"/>
    </location>
</feature>
<keyword evidence="3" id="KW-1185">Reference proteome</keyword>
<comment type="caution">
    <text evidence="2">The sequence shown here is derived from an EMBL/GenBank/DDBJ whole genome shotgun (WGS) entry which is preliminary data.</text>
</comment>
<dbReference type="PRINTS" id="PR01950">
    <property type="entry name" value="LANCSUPER"/>
</dbReference>
<dbReference type="AlphaFoldDB" id="A0A9W7W5Q8"/>
<dbReference type="InterPro" id="IPR012341">
    <property type="entry name" value="6hp_glycosidase-like_sf"/>
</dbReference>
<dbReference type="Proteomes" id="UP001138500">
    <property type="component" value="Unassembled WGS sequence"/>
</dbReference>
<reference evidence="2 3" key="1">
    <citation type="journal article" date="2018" name="IMA Fungus">
        <title>IMA Genome-F 10: Nine draft genome sequences of Claviceps purpurea s.lat., including C. arundinis, C. humidiphila, and C. cf. spartinae, pseudomolecules for the pitch canker pathogen Fusarium circinatum, draft genome of Davidsoniella eucalypti, Grosmannia galeiformis, Quambalaria eucalypti, and Teratosphaeria destructans.</title>
        <authorList>
            <person name="Wingfield B.D."/>
            <person name="Liu M."/>
            <person name="Nguyen H.D."/>
            <person name="Lane F.A."/>
            <person name="Morgan S.W."/>
            <person name="De Vos L."/>
            <person name="Wilken P.M."/>
            <person name="Duong T.A."/>
            <person name="Aylward J."/>
            <person name="Coetzee M.P."/>
            <person name="Dadej K."/>
            <person name="De Beer Z.W."/>
            <person name="Findlay W."/>
            <person name="Havenga M."/>
            <person name="Kolarik M."/>
            <person name="Menzies J.G."/>
            <person name="Naidoo K."/>
            <person name="Pochopski O."/>
            <person name="Shoukouhi P."/>
            <person name="Santana Q.C."/>
            <person name="Seifert K.A."/>
            <person name="Soal N."/>
            <person name="Steenkamp E.T."/>
            <person name="Tatham C.T."/>
            <person name="van der Nest M.A."/>
            <person name="Wingfield M.J."/>
        </authorList>
    </citation>
    <scope>NUCLEOTIDE SEQUENCE [LARGE SCALE GENOMIC DNA]</scope>
    <source>
        <strain evidence="2">CMW44962</strain>
    </source>
</reference>
<dbReference type="PANTHER" id="PTHR12736">
    <property type="entry name" value="LANC-LIKE PROTEIN"/>
    <property type="match status" value="1"/>
</dbReference>
<dbReference type="InterPro" id="IPR007822">
    <property type="entry name" value="LANC-like"/>
</dbReference>
<evidence type="ECO:0000313" key="3">
    <source>
        <dbReference type="Proteomes" id="UP001138500"/>
    </source>
</evidence>
<accession>A0A9W7W5Q8</accession>
<dbReference type="GO" id="GO:0046872">
    <property type="term" value="F:metal ion binding"/>
    <property type="evidence" value="ECO:0007669"/>
    <property type="project" value="UniProtKB-KW"/>
</dbReference>
<organism evidence="2 3">
    <name type="scientific">Teratosphaeria destructans</name>
    <dbReference type="NCBI Taxonomy" id="418781"/>
    <lineage>
        <taxon>Eukaryota</taxon>
        <taxon>Fungi</taxon>
        <taxon>Dikarya</taxon>
        <taxon>Ascomycota</taxon>
        <taxon>Pezizomycotina</taxon>
        <taxon>Dothideomycetes</taxon>
        <taxon>Dothideomycetidae</taxon>
        <taxon>Mycosphaerellales</taxon>
        <taxon>Teratosphaeriaceae</taxon>
        <taxon>Teratosphaeria</taxon>
    </lineage>
</organism>
<dbReference type="SMART" id="SM01260">
    <property type="entry name" value="LANC_like"/>
    <property type="match status" value="1"/>
</dbReference>
<gene>
    <name evidence="2" type="ORF">Tdes44962_MAKER07478</name>
</gene>
<feature type="binding site" evidence="1">
    <location>
        <position position="334"/>
    </location>
    <ligand>
        <name>Zn(2+)</name>
        <dbReference type="ChEBI" id="CHEBI:29105"/>
    </ligand>
</feature>
<dbReference type="GO" id="GO:0005886">
    <property type="term" value="C:plasma membrane"/>
    <property type="evidence" value="ECO:0007669"/>
    <property type="project" value="TreeGrafter"/>
</dbReference>
<dbReference type="GO" id="GO:0031179">
    <property type="term" value="P:peptide modification"/>
    <property type="evidence" value="ECO:0007669"/>
    <property type="project" value="InterPro"/>
</dbReference>
<name>A0A9W7W5Q8_9PEZI</name>
<proteinExistence type="predicted"/>
<feature type="binding site" evidence="1">
    <location>
        <position position="335"/>
    </location>
    <ligand>
        <name>Zn(2+)</name>
        <dbReference type="ChEBI" id="CHEBI:29105"/>
    </ligand>
</feature>
<dbReference type="CDD" id="cd04794">
    <property type="entry name" value="euk_LANCL"/>
    <property type="match status" value="1"/>
</dbReference>